<dbReference type="EMBL" id="FQUY01000001">
    <property type="protein sequence ID" value="SHE30876.1"/>
    <property type="molecule type" value="Genomic_DNA"/>
</dbReference>
<dbReference type="Pfam" id="PF01569">
    <property type="entry name" value="PAP2"/>
    <property type="match status" value="1"/>
</dbReference>
<evidence type="ECO:0000313" key="4">
    <source>
        <dbReference type="Proteomes" id="UP000184148"/>
    </source>
</evidence>
<proteinExistence type="predicted"/>
<feature type="domain" description="Phosphatidic acid phosphatase type 2/haloperoxidase" evidence="2">
    <location>
        <begin position="60"/>
        <end position="167"/>
    </location>
</feature>
<feature type="transmembrane region" description="Helical" evidence="1">
    <location>
        <begin position="63"/>
        <end position="82"/>
    </location>
</feature>
<organism evidence="3 4">
    <name type="scientific">Desulforamulus putei DSM 12395</name>
    <dbReference type="NCBI Taxonomy" id="1121429"/>
    <lineage>
        <taxon>Bacteria</taxon>
        <taxon>Bacillati</taxon>
        <taxon>Bacillota</taxon>
        <taxon>Clostridia</taxon>
        <taxon>Eubacteriales</taxon>
        <taxon>Peptococcaceae</taxon>
        <taxon>Desulforamulus</taxon>
    </lineage>
</organism>
<evidence type="ECO:0000256" key="1">
    <source>
        <dbReference type="SAM" id="Phobius"/>
    </source>
</evidence>
<dbReference type="SMART" id="SM00014">
    <property type="entry name" value="acidPPc"/>
    <property type="match status" value="1"/>
</dbReference>
<keyword evidence="1" id="KW-1133">Transmembrane helix</keyword>
<protein>
    <submittedName>
        <fullName evidence="3">Undecaprenyl-diphosphatase</fullName>
    </submittedName>
</protein>
<accession>A0A1M4SFA2</accession>
<gene>
    <name evidence="3" type="ORF">SAMN02745133_00100</name>
</gene>
<dbReference type="PANTHER" id="PTHR14969">
    <property type="entry name" value="SPHINGOSINE-1-PHOSPHATE PHOSPHOHYDROLASE"/>
    <property type="match status" value="1"/>
</dbReference>
<dbReference type="STRING" id="1121429.SAMN02745133_00100"/>
<dbReference type="Gene3D" id="1.20.144.10">
    <property type="entry name" value="Phosphatidic acid phosphatase type 2/haloperoxidase"/>
    <property type="match status" value="1"/>
</dbReference>
<feature type="transmembrane region" description="Helical" evidence="1">
    <location>
        <begin position="20"/>
        <end position="43"/>
    </location>
</feature>
<dbReference type="PANTHER" id="PTHR14969:SF13">
    <property type="entry name" value="AT30094P"/>
    <property type="match status" value="1"/>
</dbReference>
<name>A0A1M4SFA2_9FIRM</name>
<evidence type="ECO:0000313" key="3">
    <source>
        <dbReference type="EMBL" id="SHE30876.1"/>
    </source>
</evidence>
<dbReference type="SUPFAM" id="SSF48317">
    <property type="entry name" value="Acid phosphatase/Vanadium-dependent haloperoxidase"/>
    <property type="match status" value="1"/>
</dbReference>
<keyword evidence="1" id="KW-0472">Membrane</keyword>
<keyword evidence="4" id="KW-1185">Reference proteome</keyword>
<dbReference type="OrthoDB" id="9789113at2"/>
<evidence type="ECO:0000259" key="2">
    <source>
        <dbReference type="SMART" id="SM00014"/>
    </source>
</evidence>
<sequence>MSFDYHLFVQINSLAGHVHLLDVFMLAFTRWGFLLYGLALAALWFQRTRPEQRGLRRKGVLKVCFSAAIALGLNQLIGLLYFRPRPFATHEVTLLLDRSPDPSFPSDHATGASSVNASIMRVHKGWGILLTPLSLIIIFSRVYCGTHYPLDVVGGVATGLLGSHLANKLWPYMDGTADKVIALVEGFTRRSAGV</sequence>
<keyword evidence="1" id="KW-0812">Transmembrane</keyword>
<dbReference type="Proteomes" id="UP000184148">
    <property type="component" value="Unassembled WGS sequence"/>
</dbReference>
<dbReference type="AlphaFoldDB" id="A0A1M4SFA2"/>
<dbReference type="RefSeq" id="WP_073234029.1">
    <property type="nucleotide sequence ID" value="NZ_FQUY01000001.1"/>
</dbReference>
<dbReference type="InterPro" id="IPR000326">
    <property type="entry name" value="PAP2/HPO"/>
</dbReference>
<dbReference type="InterPro" id="IPR036938">
    <property type="entry name" value="PAP2/HPO_sf"/>
</dbReference>
<reference evidence="4" key="1">
    <citation type="submission" date="2016-11" db="EMBL/GenBank/DDBJ databases">
        <authorList>
            <person name="Varghese N."/>
            <person name="Submissions S."/>
        </authorList>
    </citation>
    <scope>NUCLEOTIDE SEQUENCE [LARGE SCALE GENOMIC DNA]</scope>
    <source>
        <strain evidence="4">DSM 12395</strain>
    </source>
</reference>